<name>A0A5B8CVJ6_9PROT</name>
<evidence type="ECO:0000313" key="4">
    <source>
        <dbReference type="Proteomes" id="UP000311008"/>
    </source>
</evidence>
<proteinExistence type="predicted"/>
<evidence type="ECO:0000259" key="2">
    <source>
        <dbReference type="Pfam" id="PF20434"/>
    </source>
</evidence>
<organism evidence="3 4">
    <name type="scientific">Methylophilus medardicus</name>
    <dbReference type="NCBI Taxonomy" id="2588534"/>
    <lineage>
        <taxon>Bacteria</taxon>
        <taxon>Pseudomonadati</taxon>
        <taxon>Pseudomonadota</taxon>
        <taxon>Betaproteobacteria</taxon>
        <taxon>Nitrosomonadales</taxon>
        <taxon>Methylophilaceae</taxon>
        <taxon>Methylophilus</taxon>
    </lineage>
</organism>
<dbReference type="PANTHER" id="PTHR48081">
    <property type="entry name" value="AB HYDROLASE SUPERFAMILY PROTEIN C4A8.06C"/>
    <property type="match status" value="1"/>
</dbReference>
<dbReference type="EMBL" id="CP040946">
    <property type="protein sequence ID" value="QDC45259.1"/>
    <property type="molecule type" value="Genomic_DNA"/>
</dbReference>
<evidence type="ECO:0000256" key="1">
    <source>
        <dbReference type="ARBA" id="ARBA00022801"/>
    </source>
</evidence>
<keyword evidence="1 3" id="KW-0378">Hydrolase</keyword>
<protein>
    <submittedName>
        <fullName evidence="3">Alpha/beta hydrolase</fullName>
    </submittedName>
</protein>
<dbReference type="PANTHER" id="PTHR48081:SF9">
    <property type="entry name" value="CARBOXYLESTERASE"/>
    <property type="match status" value="1"/>
</dbReference>
<evidence type="ECO:0000313" key="3">
    <source>
        <dbReference type="EMBL" id="QDC45259.1"/>
    </source>
</evidence>
<dbReference type="AlphaFoldDB" id="A0A5B8CVJ6"/>
<gene>
    <name evidence="3" type="ORF">FIU01_01140</name>
</gene>
<dbReference type="GO" id="GO:0016787">
    <property type="term" value="F:hydrolase activity"/>
    <property type="evidence" value="ECO:0007669"/>
    <property type="project" value="UniProtKB-KW"/>
</dbReference>
<keyword evidence="4" id="KW-1185">Reference proteome</keyword>
<dbReference type="Pfam" id="PF20434">
    <property type="entry name" value="BD-FAE"/>
    <property type="match status" value="1"/>
</dbReference>
<dbReference type="SUPFAM" id="SSF53474">
    <property type="entry name" value="alpha/beta-Hydrolases"/>
    <property type="match status" value="1"/>
</dbReference>
<dbReference type="Proteomes" id="UP000311008">
    <property type="component" value="Chromosome"/>
</dbReference>
<dbReference type="Gene3D" id="3.40.50.1820">
    <property type="entry name" value="alpha/beta hydrolase"/>
    <property type="match status" value="1"/>
</dbReference>
<dbReference type="KEGG" id="mmec:FIU01_01140"/>
<dbReference type="InterPro" id="IPR029058">
    <property type="entry name" value="AB_hydrolase_fold"/>
</dbReference>
<dbReference type="OrthoDB" id="9771666at2"/>
<dbReference type="InterPro" id="IPR049492">
    <property type="entry name" value="BD-FAE-like_dom"/>
</dbReference>
<dbReference type="InterPro" id="IPR050300">
    <property type="entry name" value="GDXG_lipolytic_enzyme"/>
</dbReference>
<sequence>MIRRGWLSSLLGLLVSACRPVSVLNAIIPSAGMVLKRDVAYGAHARQRLDIYQPRDLTTAPLPVVLFFYGGSWDSGSKQDYLFVAEALTSQGFMVVIADYRLYPEVKFPQLMQDPASAVFWLKQHIADYQGDPARLFLMGHSAGAHLAMMLSLNASYLAQVGLQTAAIAGTVGLAGPYDFLPLTSARLRAIFAPPEQVWTSQPIHFAHGQHPPLLLMAGLKDDTVWPRNTINLAQAVEASGGNVTLKTYAGYDHVDMVAKLARPFRSRSPLLDDITVWMRQYGG</sequence>
<accession>A0A5B8CVJ6</accession>
<feature type="domain" description="BD-FAE-like" evidence="2">
    <location>
        <begin position="49"/>
        <end position="235"/>
    </location>
</feature>
<dbReference type="PROSITE" id="PS51257">
    <property type="entry name" value="PROKAR_LIPOPROTEIN"/>
    <property type="match status" value="1"/>
</dbReference>
<reference evidence="4" key="1">
    <citation type="journal article" date="2019" name="ISME J.">
        <title>Evolution in action: habitat transition from sediment to the pelagial leads to genome streamlining in Methylophilaceae.</title>
        <authorList>
            <person name="Salcher M."/>
            <person name="Schaefle D."/>
            <person name="Kaspar M."/>
            <person name="Neuenschwander S.M."/>
            <person name="Ghai R."/>
        </authorList>
    </citation>
    <scope>NUCLEOTIDE SEQUENCE [LARGE SCALE GENOMIC DNA]</scope>
    <source>
        <strain evidence="4">MMS-M-51</strain>
    </source>
</reference>